<evidence type="ECO:0000259" key="7">
    <source>
        <dbReference type="Pfam" id="PF01435"/>
    </source>
</evidence>
<comment type="cofactor">
    <cofactor evidence="6">
        <name>Zn(2+)</name>
        <dbReference type="ChEBI" id="CHEBI:29105"/>
    </cofactor>
    <text evidence="6">Binds 1 zinc ion per subunit.</text>
</comment>
<comment type="caution">
    <text evidence="8">The sequence shown here is derived from an EMBL/GenBank/DDBJ whole genome shotgun (WGS) entry which is preliminary data.</text>
</comment>
<feature type="domain" description="Peptidase M48" evidence="7">
    <location>
        <begin position="64"/>
        <end position="219"/>
    </location>
</feature>
<dbReference type="PANTHER" id="PTHR22726">
    <property type="entry name" value="METALLOENDOPEPTIDASE OMA1"/>
    <property type="match status" value="1"/>
</dbReference>
<dbReference type="InterPro" id="IPR051156">
    <property type="entry name" value="Mito/Outer_Membr_Metalloprot"/>
</dbReference>
<keyword evidence="1 6" id="KW-0645">Protease</keyword>
<keyword evidence="5 6" id="KW-0482">Metalloprotease</keyword>
<evidence type="ECO:0000256" key="4">
    <source>
        <dbReference type="ARBA" id="ARBA00022833"/>
    </source>
</evidence>
<evidence type="ECO:0000313" key="9">
    <source>
        <dbReference type="Proteomes" id="UP001204798"/>
    </source>
</evidence>
<evidence type="ECO:0000256" key="1">
    <source>
        <dbReference type="ARBA" id="ARBA00022670"/>
    </source>
</evidence>
<dbReference type="Proteomes" id="UP001204798">
    <property type="component" value="Unassembled WGS sequence"/>
</dbReference>
<evidence type="ECO:0000256" key="2">
    <source>
        <dbReference type="ARBA" id="ARBA00022723"/>
    </source>
</evidence>
<dbReference type="EMBL" id="JANUCP010000002">
    <property type="protein sequence ID" value="MCS3919077.1"/>
    <property type="molecule type" value="Genomic_DNA"/>
</dbReference>
<reference evidence="8 9" key="1">
    <citation type="submission" date="2022-08" db="EMBL/GenBank/DDBJ databases">
        <title>Bacterial and archaeal communities from various locations to study Microbial Dark Matter (Phase II).</title>
        <authorList>
            <person name="Stepanauskas R."/>
        </authorList>
    </citation>
    <scope>NUCLEOTIDE SEQUENCE [LARGE SCALE GENOMIC DNA]</scope>
    <source>
        <strain evidence="8 9">PD1</strain>
    </source>
</reference>
<dbReference type="CDD" id="cd07324">
    <property type="entry name" value="M48C_Oma1-like"/>
    <property type="match status" value="1"/>
</dbReference>
<dbReference type="GO" id="GO:0006508">
    <property type="term" value="P:proteolysis"/>
    <property type="evidence" value="ECO:0007669"/>
    <property type="project" value="UniProtKB-KW"/>
</dbReference>
<proteinExistence type="inferred from homology"/>
<name>A0ABT2EMB7_9BACT</name>
<dbReference type="Gene3D" id="3.30.2010.10">
    <property type="entry name" value="Metalloproteases ('zincins'), catalytic domain"/>
    <property type="match status" value="1"/>
</dbReference>
<evidence type="ECO:0000256" key="3">
    <source>
        <dbReference type="ARBA" id="ARBA00022801"/>
    </source>
</evidence>
<dbReference type="RefSeq" id="WP_259095195.1">
    <property type="nucleotide sequence ID" value="NZ_CP130454.1"/>
</dbReference>
<comment type="similarity">
    <text evidence="6">Belongs to the peptidase M48 family.</text>
</comment>
<accession>A0ABT2EMB7</accession>
<dbReference type="Pfam" id="PF01435">
    <property type="entry name" value="Peptidase_M48"/>
    <property type="match status" value="1"/>
</dbReference>
<organism evidence="8 9">
    <name type="scientific">Candidatus Fervidibacter sacchari</name>
    <dbReference type="NCBI Taxonomy" id="1448929"/>
    <lineage>
        <taxon>Bacteria</taxon>
        <taxon>Candidatus Fervidibacterota</taxon>
        <taxon>Candidatus Fervidibacter</taxon>
    </lineage>
</organism>
<keyword evidence="2" id="KW-0479">Metal-binding</keyword>
<gene>
    <name evidence="8" type="ORF">M2350_001477</name>
</gene>
<keyword evidence="9" id="KW-1185">Reference proteome</keyword>
<keyword evidence="3 6" id="KW-0378">Hydrolase</keyword>
<sequence length="386" mass="44725">MRVCIILVLALVSFGHWLVGQEQATLANRHSLFAAVPPEWQNWGAETDWELTAIAKLLLRDETNSEKFKDVLVLPLREANAFITSDGYLVITEGLLERLNGRDEIAFVIAHELAHLVKGHPRNLETNPTRLERIRTEVERRLGTSVVGTGLQLLVNAIASYYSREKEREADAEAVRLMAKAGFDLSAAKRALERLCEDGGFLSWFRSHPFINERLEIVERSIRRWNSNVSASPKIEPPPNQLPEVYVDLQMLPWSGRERNLWREFSEEVAKWFWSSLLEVAQQSSFPFHPVKRWQRHRAKTWTLKVTLNSWQISPLKLAGDEWHLWELRMNWQLQNEKGEILRDEEQRFSVTLTKSEDVRSVVMKSTPLFAQRLAKFVVQNCPKLN</sequence>
<evidence type="ECO:0000256" key="5">
    <source>
        <dbReference type="ARBA" id="ARBA00023049"/>
    </source>
</evidence>
<dbReference type="InterPro" id="IPR001915">
    <property type="entry name" value="Peptidase_M48"/>
</dbReference>
<keyword evidence="4 6" id="KW-0862">Zinc</keyword>
<evidence type="ECO:0000313" key="8">
    <source>
        <dbReference type="EMBL" id="MCS3919077.1"/>
    </source>
</evidence>
<protein>
    <submittedName>
        <fullName evidence="8">Zn-dependent protease with chaperone function</fullName>
    </submittedName>
</protein>
<dbReference type="GO" id="GO:0008233">
    <property type="term" value="F:peptidase activity"/>
    <property type="evidence" value="ECO:0007669"/>
    <property type="project" value="UniProtKB-KW"/>
</dbReference>
<evidence type="ECO:0000256" key="6">
    <source>
        <dbReference type="RuleBase" id="RU003983"/>
    </source>
</evidence>
<dbReference type="PANTHER" id="PTHR22726:SF1">
    <property type="entry name" value="METALLOENDOPEPTIDASE OMA1, MITOCHONDRIAL"/>
    <property type="match status" value="1"/>
</dbReference>